<keyword evidence="4 6" id="KW-0964">Secreted</keyword>
<evidence type="ECO:0000256" key="2">
    <source>
        <dbReference type="ARBA" id="ARBA00005581"/>
    </source>
</evidence>
<reference evidence="7 8" key="1">
    <citation type="submission" date="2024-04" db="EMBL/GenBank/DDBJ databases">
        <authorList>
            <person name="Fracassetti M."/>
        </authorList>
    </citation>
    <scope>NUCLEOTIDE SEQUENCE [LARGE SCALE GENOMIC DNA]</scope>
</reference>
<dbReference type="PANTHER" id="PTHR31232:SF18">
    <property type="entry name" value="S-PROTEIN HOMOLOG"/>
    <property type="match status" value="1"/>
</dbReference>
<organism evidence="7 8">
    <name type="scientific">Linum trigynum</name>
    <dbReference type="NCBI Taxonomy" id="586398"/>
    <lineage>
        <taxon>Eukaryota</taxon>
        <taxon>Viridiplantae</taxon>
        <taxon>Streptophyta</taxon>
        <taxon>Embryophyta</taxon>
        <taxon>Tracheophyta</taxon>
        <taxon>Spermatophyta</taxon>
        <taxon>Magnoliopsida</taxon>
        <taxon>eudicotyledons</taxon>
        <taxon>Gunneridae</taxon>
        <taxon>Pentapetalae</taxon>
        <taxon>rosids</taxon>
        <taxon>fabids</taxon>
        <taxon>Malpighiales</taxon>
        <taxon>Linaceae</taxon>
        <taxon>Linum</taxon>
    </lineage>
</organism>
<dbReference type="PANTHER" id="PTHR31232">
    <property type="match status" value="1"/>
</dbReference>
<comment type="similarity">
    <text evidence="2 6">Belongs to the plant self-incompatibility (S1) protein family.</text>
</comment>
<dbReference type="AlphaFoldDB" id="A0AAV2GXL1"/>
<evidence type="ECO:0000256" key="5">
    <source>
        <dbReference type="ARBA" id="ARBA00022729"/>
    </source>
</evidence>
<proteinExistence type="inferred from homology"/>
<evidence type="ECO:0000313" key="8">
    <source>
        <dbReference type="Proteomes" id="UP001497516"/>
    </source>
</evidence>
<comment type="subcellular location">
    <subcellularLocation>
        <location evidence="1 6">Secreted</location>
    </subcellularLocation>
</comment>
<evidence type="ECO:0000256" key="6">
    <source>
        <dbReference type="RuleBase" id="RU367044"/>
    </source>
</evidence>
<dbReference type="EMBL" id="OZ034822">
    <property type="protein sequence ID" value="CAL1414924.1"/>
    <property type="molecule type" value="Genomic_DNA"/>
</dbReference>
<protein>
    <recommendedName>
        <fullName evidence="6">S-protein homolog</fullName>
    </recommendedName>
</protein>
<keyword evidence="8" id="KW-1185">Reference proteome</keyword>
<evidence type="ECO:0000256" key="1">
    <source>
        <dbReference type="ARBA" id="ARBA00004613"/>
    </source>
</evidence>
<dbReference type="Proteomes" id="UP001497516">
    <property type="component" value="Chromosome 9"/>
</dbReference>
<sequence>MVVLIIMARPSLQHTVHVANKLRDKILIVHCRSKDDDLEARAVGLGESFQWSFEPNAFGGTLFWCDLAVEDKRLTFTAFEQSGLDRSGPYTGHWYVRGDGVYGKDKSTDDVFFKAGWRRVWPRR</sequence>
<dbReference type="InterPro" id="IPR010264">
    <property type="entry name" value="Self-incomp_S1"/>
</dbReference>
<dbReference type="Pfam" id="PF05938">
    <property type="entry name" value="Self-incomp_S1"/>
    <property type="match status" value="1"/>
</dbReference>
<accession>A0AAV2GXL1</accession>
<evidence type="ECO:0000256" key="3">
    <source>
        <dbReference type="ARBA" id="ARBA00022471"/>
    </source>
</evidence>
<evidence type="ECO:0000313" key="7">
    <source>
        <dbReference type="EMBL" id="CAL1414924.1"/>
    </source>
</evidence>
<dbReference type="GO" id="GO:0060320">
    <property type="term" value="P:rejection of self pollen"/>
    <property type="evidence" value="ECO:0007669"/>
    <property type="project" value="UniProtKB-KW"/>
</dbReference>
<keyword evidence="5" id="KW-0732">Signal</keyword>
<name>A0AAV2GXL1_9ROSI</name>
<keyword evidence="3 6" id="KW-0713">Self-incompatibility</keyword>
<dbReference type="GO" id="GO:0005576">
    <property type="term" value="C:extracellular region"/>
    <property type="evidence" value="ECO:0007669"/>
    <property type="project" value="UniProtKB-SubCell"/>
</dbReference>
<gene>
    <name evidence="7" type="ORF">LTRI10_LOCUS54056</name>
</gene>
<evidence type="ECO:0000256" key="4">
    <source>
        <dbReference type="ARBA" id="ARBA00022525"/>
    </source>
</evidence>